<evidence type="ECO:0000256" key="6">
    <source>
        <dbReference type="ARBA" id="ARBA00022695"/>
    </source>
</evidence>
<dbReference type="AlphaFoldDB" id="A0A0C7NM73"/>
<keyword evidence="11 18" id="KW-0573">Peptidoglycan synthesis</keyword>
<keyword evidence="6 18" id="KW-0548">Nucleotidyltransferase</keyword>
<evidence type="ECO:0000259" key="20">
    <source>
        <dbReference type="Pfam" id="PF25087"/>
    </source>
</evidence>
<dbReference type="UniPathway" id="UPA00973"/>
<keyword evidence="7 18" id="KW-0479">Metal-binding</keyword>
<dbReference type="Pfam" id="PF12804">
    <property type="entry name" value="NTP_transf_3"/>
    <property type="match status" value="1"/>
</dbReference>
<dbReference type="InterPro" id="IPR001451">
    <property type="entry name" value="Hexapep"/>
</dbReference>
<feature type="binding site" evidence="18">
    <location>
        <position position="150"/>
    </location>
    <ligand>
        <name>UDP-N-acetyl-alpha-D-glucosamine</name>
        <dbReference type="ChEBI" id="CHEBI:57705"/>
    </ligand>
</feature>
<comment type="subunit">
    <text evidence="18">Homotrimer.</text>
</comment>
<organism evidence="21 22">
    <name type="scientific">Defluviitoga tunisiensis</name>
    <dbReference type="NCBI Taxonomy" id="1006576"/>
    <lineage>
        <taxon>Bacteria</taxon>
        <taxon>Thermotogati</taxon>
        <taxon>Thermotogota</taxon>
        <taxon>Thermotogae</taxon>
        <taxon>Petrotogales</taxon>
        <taxon>Petrotogaceae</taxon>
        <taxon>Defluviitoga</taxon>
    </lineage>
</organism>
<dbReference type="InterPro" id="IPR056729">
    <property type="entry name" value="GMPPB_C"/>
</dbReference>
<dbReference type="CDD" id="cd03353">
    <property type="entry name" value="LbH_GlmU_C"/>
    <property type="match status" value="1"/>
</dbReference>
<dbReference type="GO" id="GO:0006048">
    <property type="term" value="P:UDP-N-acetylglucosamine biosynthetic process"/>
    <property type="evidence" value="ECO:0007669"/>
    <property type="project" value="UniProtKB-UniPathway"/>
</dbReference>
<dbReference type="PANTHER" id="PTHR43584:SF3">
    <property type="entry name" value="BIFUNCTIONAL PROTEIN GLMU"/>
    <property type="match status" value="1"/>
</dbReference>
<comment type="pathway">
    <text evidence="18">Bacterial outer membrane biogenesis; LPS lipid A biosynthesis.</text>
</comment>
<dbReference type="InterPro" id="IPR011004">
    <property type="entry name" value="Trimer_LpxA-like_sf"/>
</dbReference>
<keyword evidence="22" id="KW-1185">Reference proteome</keyword>
<keyword evidence="13 18" id="KW-0012">Acyltransferase</keyword>
<reference evidence="22" key="1">
    <citation type="submission" date="2014-11" db="EMBL/GenBank/DDBJ databases">
        <authorList>
            <person name="Wibberg D."/>
        </authorList>
    </citation>
    <scope>NUCLEOTIDE SEQUENCE [LARGE SCALE GENOMIC DNA]</scope>
    <source>
        <strain evidence="22">L3</strain>
    </source>
</reference>
<feature type="binding site" evidence="18">
    <location>
        <position position="219"/>
    </location>
    <ligand>
        <name>Mg(2+)</name>
        <dbReference type="ChEBI" id="CHEBI:18420"/>
    </ligand>
</feature>
<dbReference type="Gene3D" id="2.160.10.10">
    <property type="entry name" value="Hexapeptide repeat proteins"/>
    <property type="match status" value="1"/>
</dbReference>
<dbReference type="HOGENOM" id="CLU_029499_15_2_0"/>
<dbReference type="InterPro" id="IPR018357">
    <property type="entry name" value="Hexapep_transf_CS"/>
</dbReference>
<evidence type="ECO:0000256" key="4">
    <source>
        <dbReference type="ARBA" id="ARBA00022490"/>
    </source>
</evidence>
<proteinExistence type="inferred from homology"/>
<dbReference type="NCBIfam" id="NF010937">
    <property type="entry name" value="PRK14357.1"/>
    <property type="match status" value="1"/>
</dbReference>
<comment type="similarity">
    <text evidence="3 18">In the N-terminal section; belongs to the N-acetylglucosamine-1-phosphate uridyltransferase family.</text>
</comment>
<dbReference type="NCBIfam" id="NF010934">
    <property type="entry name" value="PRK14354.1"/>
    <property type="match status" value="1"/>
</dbReference>
<keyword evidence="4 18" id="KW-0963">Cytoplasm</keyword>
<dbReference type="EC" id="2.3.1.157" evidence="18"/>
<evidence type="ECO:0000256" key="17">
    <source>
        <dbReference type="ARBA" id="ARBA00049628"/>
    </source>
</evidence>
<evidence type="ECO:0000256" key="14">
    <source>
        <dbReference type="ARBA" id="ARBA00023316"/>
    </source>
</evidence>
<keyword evidence="10 18" id="KW-0133">Cell shape</keyword>
<accession>A0A0C7NM73</accession>
<dbReference type="Proteomes" id="UP000032809">
    <property type="component" value="Chromosome I"/>
</dbReference>
<comment type="catalytic activity">
    <reaction evidence="16 18">
        <text>N-acetyl-alpha-D-glucosamine 1-phosphate + UTP + H(+) = UDP-N-acetyl-alpha-D-glucosamine + diphosphate</text>
        <dbReference type="Rhea" id="RHEA:13509"/>
        <dbReference type="ChEBI" id="CHEBI:15378"/>
        <dbReference type="ChEBI" id="CHEBI:33019"/>
        <dbReference type="ChEBI" id="CHEBI:46398"/>
        <dbReference type="ChEBI" id="CHEBI:57705"/>
        <dbReference type="ChEBI" id="CHEBI:57776"/>
        <dbReference type="EC" id="2.7.7.23"/>
    </reaction>
</comment>
<feature type="binding site" evidence="18">
    <location>
        <position position="135"/>
    </location>
    <ligand>
        <name>UDP-N-acetyl-alpha-D-glucosamine</name>
        <dbReference type="ChEBI" id="CHEBI:57705"/>
    </ligand>
</feature>
<dbReference type="RefSeq" id="WP_045088337.1">
    <property type="nucleotide sequence ID" value="NZ_LN824141.1"/>
</dbReference>
<dbReference type="CDD" id="cd02540">
    <property type="entry name" value="GT2_GlmU_N_bac"/>
    <property type="match status" value="1"/>
</dbReference>
<dbReference type="PANTHER" id="PTHR43584">
    <property type="entry name" value="NUCLEOTIDYL TRANSFERASE"/>
    <property type="match status" value="1"/>
</dbReference>
<feature type="binding site" evidence="18">
    <location>
        <begin position="377"/>
        <end position="378"/>
    </location>
    <ligand>
        <name>acetyl-CoA</name>
        <dbReference type="ChEBI" id="CHEBI:57288"/>
    </ligand>
</feature>
<comment type="similarity">
    <text evidence="2 18">In the C-terminal section; belongs to the transferase hexapeptide repeat family.</text>
</comment>
<evidence type="ECO:0000256" key="2">
    <source>
        <dbReference type="ARBA" id="ARBA00007707"/>
    </source>
</evidence>
<feature type="binding site" evidence="18">
    <location>
        <position position="396"/>
    </location>
    <ligand>
        <name>acetyl-CoA</name>
        <dbReference type="ChEBI" id="CHEBI:57288"/>
    </ligand>
</feature>
<gene>
    <name evidence="18 21" type="primary">glmU</name>
    <name evidence="21" type="ORF">DTL3_1708</name>
</gene>
<comment type="catalytic activity">
    <reaction evidence="15 18">
        <text>alpha-D-glucosamine 1-phosphate + acetyl-CoA = N-acetyl-alpha-D-glucosamine 1-phosphate + CoA + H(+)</text>
        <dbReference type="Rhea" id="RHEA:13725"/>
        <dbReference type="ChEBI" id="CHEBI:15378"/>
        <dbReference type="ChEBI" id="CHEBI:57287"/>
        <dbReference type="ChEBI" id="CHEBI:57288"/>
        <dbReference type="ChEBI" id="CHEBI:57776"/>
        <dbReference type="ChEBI" id="CHEBI:58516"/>
        <dbReference type="EC" id="2.3.1.157"/>
    </reaction>
</comment>
<dbReference type="NCBIfam" id="TIGR01173">
    <property type="entry name" value="glmU"/>
    <property type="match status" value="1"/>
</dbReference>
<dbReference type="GO" id="GO:0009252">
    <property type="term" value="P:peptidoglycan biosynthetic process"/>
    <property type="evidence" value="ECO:0007669"/>
    <property type="project" value="UniProtKB-UniRule"/>
</dbReference>
<evidence type="ECO:0000256" key="16">
    <source>
        <dbReference type="ARBA" id="ARBA00048493"/>
    </source>
</evidence>
<dbReference type="PATRIC" id="fig|1006576.9.peg.1705"/>
<feature type="binding site" evidence="18">
    <location>
        <begin position="96"/>
        <end position="98"/>
    </location>
    <ligand>
        <name>UDP-N-acetyl-alpha-D-glucosamine</name>
        <dbReference type="ChEBI" id="CHEBI:57705"/>
    </ligand>
</feature>
<protein>
    <recommendedName>
        <fullName evidence="18">Bifunctional protein GlmU</fullName>
    </recommendedName>
    <domain>
        <recommendedName>
            <fullName evidence="18">UDP-N-acetylglucosamine pyrophosphorylase</fullName>
            <ecNumber evidence="18">2.7.7.23</ecNumber>
        </recommendedName>
        <alternativeName>
            <fullName evidence="18">N-acetylglucosamine-1-phosphate uridyltransferase</fullName>
        </alternativeName>
    </domain>
    <domain>
        <recommendedName>
            <fullName evidence="18">Glucosamine-1-phosphate N-acetyltransferase</fullName>
            <ecNumber evidence="18">2.3.1.157</ecNumber>
        </recommendedName>
    </domain>
</protein>
<dbReference type="Pfam" id="PF25087">
    <property type="entry name" value="GMPPB_C"/>
    <property type="match status" value="1"/>
</dbReference>
<dbReference type="Pfam" id="PF00132">
    <property type="entry name" value="Hexapep"/>
    <property type="match status" value="1"/>
</dbReference>
<comment type="subcellular location">
    <subcellularLocation>
        <location evidence="1 18">Cytoplasm</location>
    </subcellularLocation>
</comment>
<evidence type="ECO:0000313" key="21">
    <source>
        <dbReference type="EMBL" id="CEP78996.1"/>
    </source>
</evidence>
<comment type="pathway">
    <text evidence="18">Nucleotide-sugar biosynthesis; UDP-N-acetyl-alpha-D-glucosamine biosynthesis; N-acetyl-alpha-D-glucosamine 1-phosphate from alpha-D-glucosamine 6-phosphate (route II): step 2/2.</text>
</comment>
<feature type="binding site" evidence="18">
    <location>
        <begin position="6"/>
        <end position="9"/>
    </location>
    <ligand>
        <name>UDP-N-acetyl-alpha-D-glucosamine</name>
        <dbReference type="ChEBI" id="CHEBI:57705"/>
    </ligand>
</feature>
<feature type="binding site" evidence="18">
    <location>
        <position position="368"/>
    </location>
    <ligand>
        <name>UDP-N-acetyl-alpha-D-glucosamine</name>
        <dbReference type="ChEBI" id="CHEBI:57705"/>
    </ligand>
</feature>
<dbReference type="GO" id="GO:0005737">
    <property type="term" value="C:cytoplasm"/>
    <property type="evidence" value="ECO:0007669"/>
    <property type="project" value="UniProtKB-SubCell"/>
</dbReference>
<comment type="cofactor">
    <cofactor evidence="18">
        <name>Mg(2+)</name>
        <dbReference type="ChEBI" id="CHEBI:18420"/>
    </cofactor>
    <text evidence="18">Binds 1 Mg(2+) ion per subunit.</text>
</comment>
<feature type="binding site" evidence="18">
    <location>
        <position position="219"/>
    </location>
    <ligand>
        <name>UDP-N-acetyl-alpha-D-glucosamine</name>
        <dbReference type="ChEBI" id="CHEBI:57705"/>
    </ligand>
</feature>
<dbReference type="STRING" id="1006576.DTL3_1708"/>
<dbReference type="GO" id="GO:0003977">
    <property type="term" value="F:UDP-N-acetylglucosamine diphosphorylase activity"/>
    <property type="evidence" value="ECO:0007669"/>
    <property type="project" value="UniProtKB-UniRule"/>
</dbReference>
<comment type="pathway">
    <text evidence="18">Nucleotide-sugar biosynthesis; UDP-N-acetyl-alpha-D-glucosamine biosynthesis; UDP-N-acetyl-alpha-D-glucosamine from N-acetyl-alpha-D-glucosamine 1-phosphate: step 1/1.</text>
</comment>
<feature type="binding site" evidence="18">
    <location>
        <position position="69"/>
    </location>
    <ligand>
        <name>UDP-N-acetyl-alpha-D-glucosamine</name>
        <dbReference type="ChEBI" id="CHEBI:57705"/>
    </ligand>
</feature>
<feature type="binding site" evidence="18">
    <location>
        <position position="414"/>
    </location>
    <ligand>
        <name>acetyl-CoA</name>
        <dbReference type="ChEBI" id="CHEBI:57288"/>
    </ligand>
</feature>
<evidence type="ECO:0000256" key="8">
    <source>
        <dbReference type="ARBA" id="ARBA00022737"/>
    </source>
</evidence>
<feature type="binding site" evidence="18">
    <location>
        <position position="431"/>
    </location>
    <ligand>
        <name>acetyl-CoA</name>
        <dbReference type="ChEBI" id="CHEBI:57288"/>
    </ligand>
</feature>
<dbReference type="GO" id="GO:0019134">
    <property type="term" value="F:glucosamine-1-phosphate N-acetyltransferase activity"/>
    <property type="evidence" value="ECO:0007669"/>
    <property type="project" value="UniProtKB-UniRule"/>
</dbReference>
<dbReference type="InterPro" id="IPR025877">
    <property type="entry name" value="MobA-like_NTP_Trfase"/>
</dbReference>
<evidence type="ECO:0000256" key="12">
    <source>
        <dbReference type="ARBA" id="ARBA00023268"/>
    </source>
</evidence>
<feature type="binding site" evidence="18">
    <location>
        <position position="165"/>
    </location>
    <ligand>
        <name>UDP-N-acetyl-alpha-D-glucosamine</name>
        <dbReference type="ChEBI" id="CHEBI:57705"/>
    </ligand>
</feature>
<dbReference type="EMBL" id="LN824141">
    <property type="protein sequence ID" value="CEP78996.1"/>
    <property type="molecule type" value="Genomic_DNA"/>
</dbReference>
<evidence type="ECO:0000256" key="3">
    <source>
        <dbReference type="ARBA" id="ARBA00007947"/>
    </source>
</evidence>
<feature type="region of interest" description="N-acetyltransferase" evidence="18">
    <location>
        <begin position="243"/>
        <end position="452"/>
    </location>
</feature>
<evidence type="ECO:0000256" key="18">
    <source>
        <dbReference type="HAMAP-Rule" id="MF_01631"/>
    </source>
</evidence>
<feature type="binding site" evidence="18">
    <location>
        <position position="324"/>
    </location>
    <ligand>
        <name>UDP-N-acetyl-alpha-D-glucosamine</name>
        <dbReference type="ChEBI" id="CHEBI:57705"/>
    </ligand>
</feature>
<comment type="function">
    <text evidence="17 18">Catalyzes the last two sequential reactions in the de novo biosynthetic pathway for UDP-N-acetylglucosamine (UDP-GlcNAc). The C-terminal domain catalyzes the transfer of acetyl group from acetyl coenzyme A to glucosamine-1-phosphate (GlcN-1-P) to produce N-acetylglucosamine-1-phosphate (GlcNAc-1-P), which is converted into UDP-GlcNAc by the transfer of uridine 5-monophosphate (from uridine 5-triphosphate), a reaction catalyzed by the N-terminal domain.</text>
</comment>
<feature type="domain" description="MobA-like NTP transferase" evidence="19">
    <location>
        <begin position="3"/>
        <end position="125"/>
    </location>
</feature>
<evidence type="ECO:0000259" key="19">
    <source>
        <dbReference type="Pfam" id="PF12804"/>
    </source>
</evidence>
<sequence length="452" mass="50517">MRVLILAAGQGKRMNSKIPKVAHKILDKPMVNWVIEVAQKVSDEIAIVLGTGFDIVKQLIDTNITIYEQKERLGTAHAVMCAKDFLKNGDNVLVLYGDVPFISYNTLNLLYNTHLEHNNDATVLSVVLDDPTGYGRIIKDSKNRLIKIVEDKDASVNEKNIKEVNTGIAIFKSDKLKDSLNKISPQNAQGEYYLTDVFLFFDKTEVIQLENNVEVLGINDRIQLFEVERKIRMEIMKKLMLNGVTIVDPYSTYISPDVEIGMDTIIQPQTFIYGKTKIGENCDIGPLTRIKDCIIGNNVKILRSECELSEIKDNVKIGPFSRLREGTFLEENVKVGNFVETKKTHISSNSKAQHLTYLGDTYVGKNVNIGAGTITCNYDGKNKYQTYIDDYAFIGSNTSLVAPVKVGKNSLIGAGSVITKDVPEDSLALGRAQQINKLNWVKEKKENNSKGE</sequence>
<evidence type="ECO:0000256" key="11">
    <source>
        <dbReference type="ARBA" id="ARBA00022984"/>
    </source>
</evidence>
<dbReference type="HAMAP" id="MF_01631">
    <property type="entry name" value="GlmU"/>
    <property type="match status" value="1"/>
</dbReference>
<dbReference type="GO" id="GO:0071555">
    <property type="term" value="P:cell wall organization"/>
    <property type="evidence" value="ECO:0007669"/>
    <property type="project" value="UniProtKB-KW"/>
</dbReference>
<evidence type="ECO:0000256" key="7">
    <source>
        <dbReference type="ARBA" id="ARBA00022723"/>
    </source>
</evidence>
<feature type="binding site" evidence="18">
    <location>
        <begin position="74"/>
        <end position="75"/>
    </location>
    <ligand>
        <name>UDP-N-acetyl-alpha-D-glucosamine</name>
        <dbReference type="ChEBI" id="CHEBI:57705"/>
    </ligand>
</feature>
<keyword evidence="5 18" id="KW-0808">Transferase</keyword>
<dbReference type="GO" id="GO:0008360">
    <property type="term" value="P:regulation of cell shape"/>
    <property type="evidence" value="ECO:0007669"/>
    <property type="project" value="UniProtKB-KW"/>
</dbReference>
<evidence type="ECO:0000256" key="9">
    <source>
        <dbReference type="ARBA" id="ARBA00022842"/>
    </source>
</evidence>
<dbReference type="GO" id="GO:0000902">
    <property type="term" value="P:cell morphogenesis"/>
    <property type="evidence" value="ECO:0007669"/>
    <property type="project" value="UniProtKB-UniRule"/>
</dbReference>
<feature type="binding site" evidence="18">
    <location>
        <position position="20"/>
    </location>
    <ligand>
        <name>UDP-N-acetyl-alpha-D-glucosamine</name>
        <dbReference type="ChEBI" id="CHEBI:57705"/>
    </ligand>
</feature>
<evidence type="ECO:0000256" key="15">
    <source>
        <dbReference type="ARBA" id="ARBA00048247"/>
    </source>
</evidence>
<evidence type="ECO:0000313" key="22">
    <source>
        <dbReference type="Proteomes" id="UP000032809"/>
    </source>
</evidence>
<evidence type="ECO:0000256" key="13">
    <source>
        <dbReference type="ARBA" id="ARBA00023315"/>
    </source>
</evidence>
<feature type="active site" description="Proton acceptor" evidence="18">
    <location>
        <position position="354"/>
    </location>
</feature>
<keyword evidence="14 18" id="KW-0961">Cell wall biogenesis/degradation</keyword>
<feature type="region of interest" description="Linker" evidence="18">
    <location>
        <begin position="222"/>
        <end position="242"/>
    </location>
</feature>
<feature type="binding site" evidence="18">
    <location>
        <position position="371"/>
    </location>
    <ligand>
        <name>acetyl-CoA</name>
        <dbReference type="ChEBI" id="CHEBI:57288"/>
    </ligand>
</feature>
<feature type="binding site" evidence="18">
    <location>
        <position position="98"/>
    </location>
    <ligand>
        <name>Mg(2+)</name>
        <dbReference type="ChEBI" id="CHEBI:18420"/>
    </ligand>
</feature>
<dbReference type="SUPFAM" id="SSF53448">
    <property type="entry name" value="Nucleotide-diphospho-sugar transferases"/>
    <property type="match status" value="1"/>
</dbReference>
<dbReference type="OrthoDB" id="9775031at2"/>
<feature type="binding site" evidence="18">
    <location>
        <position position="342"/>
    </location>
    <ligand>
        <name>UDP-N-acetyl-alpha-D-glucosamine</name>
        <dbReference type="ChEBI" id="CHEBI:57705"/>
    </ligand>
</feature>
<dbReference type="PROSITE" id="PS00101">
    <property type="entry name" value="HEXAPEP_TRANSFERASES"/>
    <property type="match status" value="1"/>
</dbReference>
<dbReference type="GO" id="GO:0009245">
    <property type="term" value="P:lipid A biosynthetic process"/>
    <property type="evidence" value="ECO:0007669"/>
    <property type="project" value="UniProtKB-UniRule"/>
</dbReference>
<feature type="binding site" evidence="18">
    <location>
        <position position="357"/>
    </location>
    <ligand>
        <name>UDP-N-acetyl-alpha-D-glucosamine</name>
        <dbReference type="ChEBI" id="CHEBI:57705"/>
    </ligand>
</feature>
<dbReference type="KEGG" id="dtn:DTL3_1708"/>
<keyword evidence="8 18" id="KW-0677">Repeat</keyword>
<feature type="domain" description="Mannose-1-phosphate guanyltransferase C-terminal" evidence="20">
    <location>
        <begin position="255"/>
        <end position="346"/>
    </location>
</feature>
<dbReference type="InterPro" id="IPR005882">
    <property type="entry name" value="Bifunctional_GlmU"/>
</dbReference>
<dbReference type="InterPro" id="IPR029044">
    <property type="entry name" value="Nucleotide-diphossugar_trans"/>
</dbReference>
<dbReference type="InterPro" id="IPR038009">
    <property type="entry name" value="GlmU_C_LbH"/>
</dbReference>
<evidence type="ECO:0000256" key="5">
    <source>
        <dbReference type="ARBA" id="ARBA00022679"/>
    </source>
</evidence>
<name>A0A0C7NM73_DEFTU</name>
<dbReference type="Gene3D" id="3.90.550.10">
    <property type="entry name" value="Spore Coat Polysaccharide Biosynthesis Protein SpsA, Chain A"/>
    <property type="match status" value="1"/>
</dbReference>
<dbReference type="UniPathway" id="UPA00113">
    <property type="reaction ID" value="UER00532"/>
</dbReference>
<keyword evidence="9 18" id="KW-0460">Magnesium</keyword>
<dbReference type="GO" id="GO:0000287">
    <property type="term" value="F:magnesium ion binding"/>
    <property type="evidence" value="ECO:0007669"/>
    <property type="project" value="UniProtKB-UniRule"/>
</dbReference>
<dbReference type="InterPro" id="IPR050065">
    <property type="entry name" value="GlmU-like"/>
</dbReference>
<evidence type="ECO:0000256" key="10">
    <source>
        <dbReference type="ARBA" id="ARBA00022960"/>
    </source>
</evidence>
<dbReference type="EC" id="2.7.7.23" evidence="18"/>
<evidence type="ECO:0000256" key="1">
    <source>
        <dbReference type="ARBA" id="ARBA00004496"/>
    </source>
</evidence>
<dbReference type="GO" id="GO:0016020">
    <property type="term" value="C:membrane"/>
    <property type="evidence" value="ECO:0007669"/>
    <property type="project" value="GOC"/>
</dbReference>
<keyword evidence="12 18" id="KW-0511">Multifunctional enzyme</keyword>
<dbReference type="SUPFAM" id="SSF51161">
    <property type="entry name" value="Trimeric LpxA-like enzymes"/>
    <property type="match status" value="1"/>
</dbReference>
<feature type="region of interest" description="Pyrophosphorylase" evidence="18">
    <location>
        <begin position="1"/>
        <end position="221"/>
    </location>
</feature>